<protein>
    <recommendedName>
        <fullName evidence="1">Transcriptional regulator MraZ</fullName>
    </recommendedName>
</protein>
<comment type="caution">
    <text evidence="4">The sequence shown here is derived from an EMBL/GenBank/DDBJ whole genome shotgun (WGS) entry which is preliminary data.</text>
</comment>
<reference evidence="4 5" key="1">
    <citation type="submission" date="2020-01" db="EMBL/GenBank/DDBJ databases">
        <title>Jiella pacifica sp. nov.</title>
        <authorList>
            <person name="Xue Z."/>
            <person name="Zhu S."/>
            <person name="Chen J."/>
            <person name="Yang J."/>
        </authorList>
    </citation>
    <scope>NUCLEOTIDE SEQUENCE [LARGE SCALE GENOMIC DNA]</scope>
    <source>
        <strain evidence="4 5">40Bstr34</strain>
    </source>
</reference>
<keyword evidence="1" id="KW-0804">Transcription</keyword>
<dbReference type="CDD" id="cd16320">
    <property type="entry name" value="MraZ_N"/>
    <property type="match status" value="1"/>
</dbReference>
<dbReference type="InterPro" id="IPR037914">
    <property type="entry name" value="SpoVT-AbrB_sf"/>
</dbReference>
<comment type="similarity">
    <text evidence="1">Belongs to the MraZ family.</text>
</comment>
<dbReference type="InterPro" id="IPR035644">
    <property type="entry name" value="MraZ_C"/>
</dbReference>
<dbReference type="GO" id="GO:0000976">
    <property type="term" value="F:transcription cis-regulatory region binding"/>
    <property type="evidence" value="ECO:0007669"/>
    <property type="project" value="TreeGrafter"/>
</dbReference>
<keyword evidence="5" id="KW-1185">Reference proteome</keyword>
<evidence type="ECO:0000259" key="3">
    <source>
        <dbReference type="PROSITE" id="PS51740"/>
    </source>
</evidence>
<dbReference type="Proteomes" id="UP000469011">
    <property type="component" value="Unassembled WGS sequence"/>
</dbReference>
<dbReference type="RefSeq" id="WP_163460976.1">
    <property type="nucleotide sequence ID" value="NZ_JAAAMG010000001.1"/>
</dbReference>
<dbReference type="GO" id="GO:0009295">
    <property type="term" value="C:nucleoid"/>
    <property type="evidence" value="ECO:0007669"/>
    <property type="project" value="UniProtKB-SubCell"/>
</dbReference>
<dbReference type="AlphaFoldDB" id="A0A6N9SW17"/>
<proteinExistence type="inferred from homology"/>
<dbReference type="CDD" id="cd16321">
    <property type="entry name" value="MraZ_C"/>
    <property type="match status" value="1"/>
</dbReference>
<evidence type="ECO:0000313" key="4">
    <source>
        <dbReference type="EMBL" id="NDW03204.1"/>
    </source>
</evidence>
<dbReference type="PANTHER" id="PTHR34701">
    <property type="entry name" value="TRANSCRIPTIONAL REGULATOR MRAZ"/>
    <property type="match status" value="1"/>
</dbReference>
<accession>A0A6N9SW17</accession>
<gene>
    <name evidence="1 4" type="primary">mraZ</name>
    <name evidence="4" type="ORF">GTK09_02085</name>
</gene>
<keyword evidence="1" id="KW-0805">Transcription regulation</keyword>
<name>A0A6N9SW17_9HYPH</name>
<dbReference type="EMBL" id="JAAAMG010000001">
    <property type="protein sequence ID" value="NDW03204.1"/>
    <property type="molecule type" value="Genomic_DNA"/>
</dbReference>
<dbReference type="InterPro" id="IPR003444">
    <property type="entry name" value="MraZ"/>
</dbReference>
<dbReference type="GO" id="GO:0005737">
    <property type="term" value="C:cytoplasm"/>
    <property type="evidence" value="ECO:0007669"/>
    <property type="project" value="UniProtKB-UniRule"/>
</dbReference>
<evidence type="ECO:0000256" key="1">
    <source>
        <dbReference type="HAMAP-Rule" id="MF_01008"/>
    </source>
</evidence>
<organism evidence="4 5">
    <name type="scientific">Jiella pacifica</name>
    <dbReference type="NCBI Taxonomy" id="2696469"/>
    <lineage>
        <taxon>Bacteria</taxon>
        <taxon>Pseudomonadati</taxon>
        <taxon>Pseudomonadota</taxon>
        <taxon>Alphaproteobacteria</taxon>
        <taxon>Hyphomicrobiales</taxon>
        <taxon>Aurantimonadaceae</taxon>
        <taxon>Jiella</taxon>
    </lineage>
</organism>
<dbReference type="InterPro" id="IPR035642">
    <property type="entry name" value="MraZ_N"/>
</dbReference>
<evidence type="ECO:0000256" key="2">
    <source>
        <dbReference type="PROSITE-ProRule" id="PRU01076"/>
    </source>
</evidence>
<keyword evidence="1" id="KW-0963">Cytoplasm</keyword>
<dbReference type="HAMAP" id="MF_01008">
    <property type="entry name" value="MraZ"/>
    <property type="match status" value="1"/>
</dbReference>
<dbReference type="GO" id="GO:2000143">
    <property type="term" value="P:negative regulation of DNA-templated transcription initiation"/>
    <property type="evidence" value="ECO:0007669"/>
    <property type="project" value="TreeGrafter"/>
</dbReference>
<dbReference type="PROSITE" id="PS51740">
    <property type="entry name" value="SPOVT_ABRB"/>
    <property type="match status" value="2"/>
</dbReference>
<sequence>MDRFLSSYVHNVDSKGRVSVPSQFRQVIERRGIRELFAMRALSQPAINVGGPEMMEHFEKQMEALDPFSDLYQEMALYAYGDGAYLKTDTEGRILMTDFIRSHTGIADRVTFVGIKDTFQLWEPERFDAVRGALRDRLREKLTGGRGASVSTETPE</sequence>
<dbReference type="InterPro" id="IPR007159">
    <property type="entry name" value="SpoVT-AbrB_dom"/>
</dbReference>
<dbReference type="NCBIfam" id="NF001477">
    <property type="entry name" value="PRK00326.2-4"/>
    <property type="match status" value="1"/>
</dbReference>
<dbReference type="GO" id="GO:0003700">
    <property type="term" value="F:DNA-binding transcription factor activity"/>
    <property type="evidence" value="ECO:0007669"/>
    <property type="project" value="UniProtKB-UniRule"/>
</dbReference>
<dbReference type="Gene3D" id="3.40.1550.20">
    <property type="entry name" value="Transcriptional regulator MraZ domain"/>
    <property type="match status" value="1"/>
</dbReference>
<comment type="subunit">
    <text evidence="1">Forms oligomers.</text>
</comment>
<keyword evidence="1 2" id="KW-0238">DNA-binding</keyword>
<dbReference type="SUPFAM" id="SSF89447">
    <property type="entry name" value="AbrB/MazE/MraZ-like"/>
    <property type="match status" value="1"/>
</dbReference>
<dbReference type="InterPro" id="IPR038619">
    <property type="entry name" value="MraZ_sf"/>
</dbReference>
<feature type="domain" description="SpoVT-AbrB" evidence="3">
    <location>
        <begin position="7"/>
        <end position="54"/>
    </location>
</feature>
<dbReference type="PANTHER" id="PTHR34701:SF1">
    <property type="entry name" value="TRANSCRIPTIONAL REGULATOR MRAZ"/>
    <property type="match status" value="1"/>
</dbReference>
<comment type="subcellular location">
    <subcellularLocation>
        <location evidence="1">Cytoplasm</location>
        <location evidence="1">Nucleoid</location>
    </subcellularLocation>
</comment>
<evidence type="ECO:0000313" key="5">
    <source>
        <dbReference type="Proteomes" id="UP000469011"/>
    </source>
</evidence>
<feature type="domain" description="SpoVT-AbrB" evidence="3">
    <location>
        <begin position="83"/>
        <end position="126"/>
    </location>
</feature>